<feature type="compositionally biased region" description="Low complexity" evidence="1">
    <location>
        <begin position="104"/>
        <end position="137"/>
    </location>
</feature>
<dbReference type="EMBL" id="JAGINW010000001">
    <property type="protein sequence ID" value="MBP2326139.1"/>
    <property type="molecule type" value="Genomic_DNA"/>
</dbReference>
<accession>A0ABS4TQ89</accession>
<evidence type="ECO:0000313" key="3">
    <source>
        <dbReference type="EMBL" id="MBP2326139.1"/>
    </source>
</evidence>
<keyword evidence="2" id="KW-0812">Transmembrane</keyword>
<feature type="region of interest" description="Disordered" evidence="1">
    <location>
        <begin position="97"/>
        <end position="146"/>
    </location>
</feature>
<proteinExistence type="predicted"/>
<feature type="transmembrane region" description="Helical" evidence="2">
    <location>
        <begin position="5"/>
        <end position="23"/>
    </location>
</feature>
<evidence type="ECO:0000256" key="1">
    <source>
        <dbReference type="SAM" id="MobiDB-lite"/>
    </source>
</evidence>
<keyword evidence="2" id="KW-1133">Transmembrane helix</keyword>
<dbReference type="Proteomes" id="UP001519332">
    <property type="component" value="Unassembled WGS sequence"/>
</dbReference>
<evidence type="ECO:0000256" key="2">
    <source>
        <dbReference type="SAM" id="Phobius"/>
    </source>
</evidence>
<organism evidence="3 4">
    <name type="scientific">Kibdelosporangium banguiense</name>
    <dbReference type="NCBI Taxonomy" id="1365924"/>
    <lineage>
        <taxon>Bacteria</taxon>
        <taxon>Bacillati</taxon>
        <taxon>Actinomycetota</taxon>
        <taxon>Actinomycetes</taxon>
        <taxon>Pseudonocardiales</taxon>
        <taxon>Pseudonocardiaceae</taxon>
        <taxon>Kibdelosporangium</taxon>
    </lineage>
</organism>
<sequence length="146" mass="16253">MKRIIFSSVAMVFGVLMIAGAVIKFTSDQVECGGETMRQGDVCVSKTRYGKVIESTLEESRTSAKVGTIMGMAIGAVIIVIGAQNLRIGIRNRKASRQSQDVWPPAQAPMQPFFSPPQQQQYPPQQQYYQPQQYYRQPPGPGDVRR</sequence>
<name>A0ABS4TQ89_9PSEU</name>
<gene>
    <name evidence="3" type="ORF">JOF56_006524</name>
</gene>
<comment type="caution">
    <text evidence="3">The sequence shown here is derived from an EMBL/GenBank/DDBJ whole genome shotgun (WGS) entry which is preliminary data.</text>
</comment>
<evidence type="ECO:0000313" key="4">
    <source>
        <dbReference type="Proteomes" id="UP001519332"/>
    </source>
</evidence>
<feature type="transmembrane region" description="Helical" evidence="2">
    <location>
        <begin position="69"/>
        <end position="90"/>
    </location>
</feature>
<protein>
    <submittedName>
        <fullName evidence="3">Uncharacterized protein</fullName>
    </submittedName>
</protein>
<keyword evidence="2" id="KW-0472">Membrane</keyword>
<reference evidence="3 4" key="1">
    <citation type="submission" date="2021-03" db="EMBL/GenBank/DDBJ databases">
        <title>Sequencing the genomes of 1000 actinobacteria strains.</title>
        <authorList>
            <person name="Klenk H.-P."/>
        </authorList>
    </citation>
    <scope>NUCLEOTIDE SEQUENCE [LARGE SCALE GENOMIC DNA]</scope>
    <source>
        <strain evidence="3 4">DSM 46670</strain>
    </source>
</reference>
<dbReference type="RefSeq" id="WP_209643238.1">
    <property type="nucleotide sequence ID" value="NZ_JAGINW010000001.1"/>
</dbReference>
<keyword evidence="4" id="KW-1185">Reference proteome</keyword>